<keyword evidence="1" id="KW-1133">Transmembrane helix</keyword>
<reference evidence="2" key="1">
    <citation type="submission" date="2021-01" db="EMBL/GenBank/DDBJ databases">
        <title>Whole genome shotgun sequence of Virgisporangium aurantiacum NBRC 16421.</title>
        <authorList>
            <person name="Komaki H."/>
            <person name="Tamura T."/>
        </authorList>
    </citation>
    <scope>NUCLEOTIDE SEQUENCE</scope>
    <source>
        <strain evidence="2">NBRC 16421</strain>
    </source>
</reference>
<protein>
    <submittedName>
        <fullName evidence="2">Uncharacterized protein</fullName>
    </submittedName>
</protein>
<keyword evidence="1" id="KW-0812">Transmembrane</keyword>
<comment type="caution">
    <text evidence="2">The sequence shown here is derived from an EMBL/GenBank/DDBJ whole genome shotgun (WGS) entry which is preliminary data.</text>
</comment>
<dbReference type="RefSeq" id="WP_203990322.1">
    <property type="nucleotide sequence ID" value="NZ_BOPG01000012.1"/>
</dbReference>
<evidence type="ECO:0000313" key="3">
    <source>
        <dbReference type="Proteomes" id="UP000612585"/>
    </source>
</evidence>
<dbReference type="EMBL" id="BOPG01000012">
    <property type="protein sequence ID" value="GIJ54748.1"/>
    <property type="molecule type" value="Genomic_DNA"/>
</dbReference>
<proteinExistence type="predicted"/>
<feature type="transmembrane region" description="Helical" evidence="1">
    <location>
        <begin position="177"/>
        <end position="197"/>
    </location>
</feature>
<feature type="transmembrane region" description="Helical" evidence="1">
    <location>
        <begin position="149"/>
        <end position="171"/>
    </location>
</feature>
<dbReference type="Proteomes" id="UP000612585">
    <property type="component" value="Unassembled WGS sequence"/>
</dbReference>
<sequence length="261" mass="28705">MSILALTAVVTAGVVALQVVLLVLWRWRGIRDRRVAALLPTLTVDPYHVLLVRFRSDRPLWREAAARLLLDGLITVDHDGALTLPAPADDTAPTHPLTAALLDHVRHAEGPVVADDLGGNDDLRRHRETFERDQDARLVHSSRFRDDGIGGVAGLATVLLGCFYTVMVVIAVPGGPLEGLCAALILGPMIIGSLGWLHHRCWPRRRDLFAEHCATLPLPGAIKALDPDRLYMLDAGMRARTARYEEEQRRRDAFDSDSGGF</sequence>
<evidence type="ECO:0000256" key="1">
    <source>
        <dbReference type="SAM" id="Phobius"/>
    </source>
</evidence>
<keyword evidence="3" id="KW-1185">Reference proteome</keyword>
<evidence type="ECO:0000313" key="2">
    <source>
        <dbReference type="EMBL" id="GIJ54748.1"/>
    </source>
</evidence>
<keyword evidence="1" id="KW-0472">Membrane</keyword>
<gene>
    <name evidence="2" type="ORF">Vau01_022640</name>
</gene>
<name>A0A8J4DYS2_9ACTN</name>
<feature type="transmembrane region" description="Helical" evidence="1">
    <location>
        <begin position="6"/>
        <end position="25"/>
    </location>
</feature>
<dbReference type="AlphaFoldDB" id="A0A8J4DYS2"/>
<accession>A0A8J4DYS2</accession>
<organism evidence="2 3">
    <name type="scientific">Virgisporangium aurantiacum</name>
    <dbReference type="NCBI Taxonomy" id="175570"/>
    <lineage>
        <taxon>Bacteria</taxon>
        <taxon>Bacillati</taxon>
        <taxon>Actinomycetota</taxon>
        <taxon>Actinomycetes</taxon>
        <taxon>Micromonosporales</taxon>
        <taxon>Micromonosporaceae</taxon>
        <taxon>Virgisporangium</taxon>
    </lineage>
</organism>